<dbReference type="Gene3D" id="3.40.30.10">
    <property type="entry name" value="Glutaredoxin"/>
    <property type="match status" value="1"/>
</dbReference>
<dbReference type="PANTHER" id="PTHR46388">
    <property type="entry name" value="NHL REPEAT-CONTAINING PROTEIN 2"/>
    <property type="match status" value="1"/>
</dbReference>
<sequence length="488" mass="53135">MRIITLLLALVMFSAQGAYRENAVPFGNELQWLNVEHPLSLNDLKGKVVILDFWTYGCVNCMHVLPDLKKLEDKYGNKLAVISVHSPKFANEKRLDTLKRIVARYGISHPVANDVDFSQWQQYAVRAWPTFVILTPDGRVVGQTSGEGRYALLDQVVGALVEEFAGKFDEKPLPLKLITFADTPLAAPGKVRVKGDLLAISDSGHNRIIFARPDGRVVKVVGSGEACAKDGSAEEACFASPQGTLFQDQALYVADTNNHLIRRIDLRNYQVSTVAGTGKLGGYLNANGAALSTALRSPWDLASLPGGAIAIAMAGSHQIWQLKGGKVQVLAGNGREALVDDDFKDASFNQPSGLFADAGQLWVADAEASAIRRLDLKDQEVTTLVGQGLFDFGLKDGAFKKALLQHALGVIRWDQQRLLVADTYNHALRWLDLDKQQASTLALPDGSLNEPGGLARLGDKVLVADTNHDRLLLVDPVSNSVSEYKLKF</sequence>
<dbReference type="PATRIC" id="fig|745411.4.peg.3576"/>
<gene>
    <name evidence="3" type="ORF">B3C1_18191</name>
</gene>
<accession>K2IY57</accession>
<dbReference type="STRING" id="745411.B3C1_18191"/>
<dbReference type="PROSITE" id="PS51352">
    <property type="entry name" value="THIOREDOXIN_2"/>
    <property type="match status" value="1"/>
</dbReference>
<feature type="domain" description="Thioredoxin" evidence="2">
    <location>
        <begin position="4"/>
        <end position="162"/>
    </location>
</feature>
<dbReference type="eggNOG" id="COG0526">
    <property type="taxonomic scope" value="Bacteria"/>
</dbReference>
<dbReference type="AlphaFoldDB" id="K2IY57"/>
<dbReference type="PANTHER" id="PTHR46388:SF2">
    <property type="entry name" value="NHL REPEAT-CONTAINING PROTEIN 2"/>
    <property type="match status" value="1"/>
</dbReference>
<evidence type="ECO:0000313" key="4">
    <source>
        <dbReference type="Proteomes" id="UP000006755"/>
    </source>
</evidence>
<evidence type="ECO:0000256" key="1">
    <source>
        <dbReference type="SAM" id="SignalP"/>
    </source>
</evidence>
<dbReference type="InterPro" id="IPR011042">
    <property type="entry name" value="6-blade_b-propeller_TolB-like"/>
</dbReference>
<dbReference type="SUPFAM" id="SSF101898">
    <property type="entry name" value="NHL repeat"/>
    <property type="match status" value="1"/>
</dbReference>
<comment type="caution">
    <text evidence="3">The sequence shown here is derived from an EMBL/GenBank/DDBJ whole genome shotgun (WGS) entry which is preliminary data.</text>
</comment>
<evidence type="ECO:0000259" key="2">
    <source>
        <dbReference type="PROSITE" id="PS51352"/>
    </source>
</evidence>
<dbReference type="Pfam" id="PF13905">
    <property type="entry name" value="Thioredoxin_8"/>
    <property type="match status" value="1"/>
</dbReference>
<dbReference type="Gene3D" id="2.120.10.30">
    <property type="entry name" value="TolB, C-terminal domain"/>
    <property type="match status" value="2"/>
</dbReference>
<protein>
    <recommendedName>
        <fullName evidence="2">Thioredoxin domain-containing protein</fullName>
    </recommendedName>
</protein>
<dbReference type="InterPro" id="IPR012336">
    <property type="entry name" value="Thioredoxin-like_fold"/>
</dbReference>
<dbReference type="RefSeq" id="WP_008486642.1">
    <property type="nucleotide sequence ID" value="NZ_AMRI01000037.1"/>
</dbReference>
<name>K2IY57_9GAMM</name>
<feature type="chain" id="PRO_5003858672" description="Thioredoxin domain-containing protein" evidence="1">
    <location>
        <begin position="18"/>
        <end position="488"/>
    </location>
</feature>
<dbReference type="OrthoDB" id="9788279at2"/>
<dbReference type="Proteomes" id="UP000006755">
    <property type="component" value="Unassembled WGS sequence"/>
</dbReference>
<proteinExistence type="predicted"/>
<dbReference type="InterPro" id="IPR036249">
    <property type="entry name" value="Thioredoxin-like_sf"/>
</dbReference>
<keyword evidence="1" id="KW-0732">Signal</keyword>
<feature type="signal peptide" evidence="1">
    <location>
        <begin position="1"/>
        <end position="17"/>
    </location>
</feature>
<reference evidence="3 4" key="1">
    <citation type="journal article" date="2012" name="J. Bacteriol.">
        <title>Genome Sequence of Gallaecimonas xiamenensis Type Strain 3-C-1.</title>
        <authorList>
            <person name="Lai Q."/>
            <person name="Wang L."/>
            <person name="Wang W."/>
            <person name="Shao Z."/>
        </authorList>
    </citation>
    <scope>NUCLEOTIDE SEQUENCE [LARGE SCALE GENOMIC DNA]</scope>
    <source>
        <strain evidence="3 4">3-C-1</strain>
    </source>
</reference>
<dbReference type="InterPro" id="IPR013766">
    <property type="entry name" value="Thioredoxin_domain"/>
</dbReference>
<dbReference type="EMBL" id="AMRI01000037">
    <property type="protein sequence ID" value="EKE67773.1"/>
    <property type="molecule type" value="Genomic_DNA"/>
</dbReference>
<organism evidence="3 4">
    <name type="scientific">Gallaecimonas xiamenensis 3-C-1</name>
    <dbReference type="NCBI Taxonomy" id="745411"/>
    <lineage>
        <taxon>Bacteria</taxon>
        <taxon>Pseudomonadati</taxon>
        <taxon>Pseudomonadota</taxon>
        <taxon>Gammaproteobacteria</taxon>
        <taxon>Enterobacterales</taxon>
        <taxon>Gallaecimonadaceae</taxon>
        <taxon>Gallaecimonas</taxon>
    </lineage>
</organism>
<dbReference type="SUPFAM" id="SSF52833">
    <property type="entry name" value="Thioredoxin-like"/>
    <property type="match status" value="1"/>
</dbReference>
<evidence type="ECO:0000313" key="3">
    <source>
        <dbReference type="EMBL" id="EKE67773.1"/>
    </source>
</evidence>
<keyword evidence="4" id="KW-1185">Reference proteome</keyword>